<sequence length="89" mass="9510">MASYAMCAHLLQQKRIQQLQICLDFSASSWWSLLFWWRLCGPSSVTAFGGPNGIALHGGWRLCGPSSVTAFGGPNGIALHDASGCPSNN</sequence>
<gene>
    <name evidence="1" type="ORF">MENT_LOCUS22406</name>
</gene>
<dbReference type="Proteomes" id="UP000580250">
    <property type="component" value="Unassembled WGS sequence"/>
</dbReference>
<evidence type="ECO:0000313" key="2">
    <source>
        <dbReference type="Proteomes" id="UP000580250"/>
    </source>
</evidence>
<accession>A0A6V7V9J6</accession>
<evidence type="ECO:0000313" key="1">
    <source>
        <dbReference type="EMBL" id="CAD2170974.1"/>
    </source>
</evidence>
<dbReference type="EMBL" id="CAJEWN010000176">
    <property type="protein sequence ID" value="CAD2170974.1"/>
    <property type="molecule type" value="Genomic_DNA"/>
</dbReference>
<organism evidence="1 2">
    <name type="scientific">Meloidogyne enterolobii</name>
    <name type="common">Root-knot nematode worm</name>
    <name type="synonym">Meloidogyne mayaguensis</name>
    <dbReference type="NCBI Taxonomy" id="390850"/>
    <lineage>
        <taxon>Eukaryota</taxon>
        <taxon>Metazoa</taxon>
        <taxon>Ecdysozoa</taxon>
        <taxon>Nematoda</taxon>
        <taxon>Chromadorea</taxon>
        <taxon>Rhabditida</taxon>
        <taxon>Tylenchina</taxon>
        <taxon>Tylenchomorpha</taxon>
        <taxon>Tylenchoidea</taxon>
        <taxon>Meloidogynidae</taxon>
        <taxon>Meloidogyninae</taxon>
        <taxon>Meloidogyne</taxon>
    </lineage>
</organism>
<dbReference type="AlphaFoldDB" id="A0A6V7V9J6"/>
<protein>
    <submittedName>
        <fullName evidence="1">Uncharacterized protein</fullName>
    </submittedName>
</protein>
<reference evidence="1 2" key="1">
    <citation type="submission" date="2020-08" db="EMBL/GenBank/DDBJ databases">
        <authorList>
            <person name="Koutsovoulos G."/>
            <person name="Danchin GJ E."/>
        </authorList>
    </citation>
    <scope>NUCLEOTIDE SEQUENCE [LARGE SCALE GENOMIC DNA]</scope>
</reference>
<proteinExistence type="predicted"/>
<comment type="caution">
    <text evidence="1">The sequence shown here is derived from an EMBL/GenBank/DDBJ whole genome shotgun (WGS) entry which is preliminary data.</text>
</comment>
<name>A0A6V7V9J6_MELEN</name>